<dbReference type="GO" id="GO:0016887">
    <property type="term" value="F:ATP hydrolysis activity"/>
    <property type="evidence" value="ECO:0007669"/>
    <property type="project" value="TreeGrafter"/>
</dbReference>
<dbReference type="AlphaFoldDB" id="A0A8T9BXH1"/>
<dbReference type="InterPro" id="IPR027417">
    <property type="entry name" value="P-loop_NTPase"/>
</dbReference>
<keyword evidence="7" id="KW-1185">Reference proteome</keyword>
<dbReference type="GO" id="GO:0005524">
    <property type="term" value="F:ATP binding"/>
    <property type="evidence" value="ECO:0007669"/>
    <property type="project" value="UniProtKB-UniRule"/>
</dbReference>
<gene>
    <name evidence="6" type="primary">DSK1</name>
    <name evidence="6" type="ORF">LSUE1_G007551</name>
</gene>
<dbReference type="GO" id="GO:0005819">
    <property type="term" value="C:spindle"/>
    <property type="evidence" value="ECO:0007669"/>
    <property type="project" value="TreeGrafter"/>
</dbReference>
<proteinExistence type="inferred from homology"/>
<comment type="similarity">
    <text evidence="3 4">Belongs to the TRAFAC class myosin-kinesin ATPase superfamily. Kinesin family.</text>
</comment>
<dbReference type="Pfam" id="PF00225">
    <property type="entry name" value="Kinesin"/>
    <property type="match status" value="1"/>
</dbReference>
<keyword evidence="1 3" id="KW-0547">Nucleotide-binding</keyword>
<sequence>MDSFVLEYRDYFQTRIRQYEASHPSHTLDLPTGTPDTTVCARIRPLTAQKLADKNQKSSFNLDEVYGPETSTKGIYDSPGGVSELADYALAGKTGMLLAYGQTGSGKTFTVVGLEELLVEKLMSAKDREVHVCIFEVAGKNLYDLLNNRNPITTMEDLFGTVQLIGVHEKNPKTATEFLGFIEEAKSHRSTASTSKNDTSSRSHSICRIRILNPASPTATEGSLLLVDLAGSEASSDTTHHTKERMLETVEINKSLSVLKECITKRAAFTIARSEGAQKHVHIPFRSSKLTQVLKSAFDVQSSQSSKTIIIACIAPSILDVAHSKNTFRYAETLRIPVPKAKPLPFDERIPTTWSNADVHAWIRKYASPSPSFCFFGKAMLTHE</sequence>
<name>A0A8T9BXH1_9HELO</name>
<comment type="caution">
    <text evidence="6">The sequence shown here is derived from an EMBL/GenBank/DDBJ whole genome shotgun (WGS) entry which is preliminary data.</text>
</comment>
<dbReference type="Gene3D" id="3.40.850.10">
    <property type="entry name" value="Kinesin motor domain"/>
    <property type="match status" value="1"/>
</dbReference>
<accession>A0A8T9BXH1</accession>
<organism evidence="6 7">
    <name type="scientific">Lachnellula suecica</name>
    <dbReference type="NCBI Taxonomy" id="602035"/>
    <lineage>
        <taxon>Eukaryota</taxon>
        <taxon>Fungi</taxon>
        <taxon>Dikarya</taxon>
        <taxon>Ascomycota</taxon>
        <taxon>Pezizomycotina</taxon>
        <taxon>Leotiomycetes</taxon>
        <taxon>Helotiales</taxon>
        <taxon>Lachnaceae</taxon>
        <taxon>Lachnellula</taxon>
    </lineage>
</organism>
<dbReference type="InterPro" id="IPR001752">
    <property type="entry name" value="Kinesin_motor_dom"/>
</dbReference>
<dbReference type="InterPro" id="IPR036961">
    <property type="entry name" value="Kinesin_motor_dom_sf"/>
</dbReference>
<dbReference type="Proteomes" id="UP000469558">
    <property type="component" value="Unassembled WGS sequence"/>
</dbReference>
<dbReference type="EMBL" id="QGMK01002419">
    <property type="protein sequence ID" value="TVY58794.1"/>
    <property type="molecule type" value="Genomic_DNA"/>
</dbReference>
<keyword evidence="2 3" id="KW-0067">ATP-binding</keyword>
<dbReference type="GO" id="GO:0005871">
    <property type="term" value="C:kinesin complex"/>
    <property type="evidence" value="ECO:0007669"/>
    <property type="project" value="TreeGrafter"/>
</dbReference>
<dbReference type="GO" id="GO:0007018">
    <property type="term" value="P:microtubule-based movement"/>
    <property type="evidence" value="ECO:0007669"/>
    <property type="project" value="InterPro"/>
</dbReference>
<dbReference type="PANTHER" id="PTHR24115">
    <property type="entry name" value="KINESIN-RELATED"/>
    <property type="match status" value="1"/>
</dbReference>
<keyword evidence="4" id="KW-0493">Microtubule</keyword>
<dbReference type="GO" id="GO:0008017">
    <property type="term" value="F:microtubule binding"/>
    <property type="evidence" value="ECO:0007669"/>
    <property type="project" value="InterPro"/>
</dbReference>
<keyword evidence="3 4" id="KW-0505">Motor protein</keyword>
<dbReference type="PROSITE" id="PS00411">
    <property type="entry name" value="KINESIN_MOTOR_1"/>
    <property type="match status" value="1"/>
</dbReference>
<evidence type="ECO:0000256" key="4">
    <source>
        <dbReference type="RuleBase" id="RU000394"/>
    </source>
</evidence>
<evidence type="ECO:0000313" key="7">
    <source>
        <dbReference type="Proteomes" id="UP000469558"/>
    </source>
</evidence>
<dbReference type="OrthoDB" id="3176171at2759"/>
<dbReference type="InterPro" id="IPR027640">
    <property type="entry name" value="Kinesin-like_fam"/>
</dbReference>
<evidence type="ECO:0000256" key="1">
    <source>
        <dbReference type="ARBA" id="ARBA00022741"/>
    </source>
</evidence>
<evidence type="ECO:0000256" key="2">
    <source>
        <dbReference type="ARBA" id="ARBA00022840"/>
    </source>
</evidence>
<dbReference type="PANTHER" id="PTHR24115:SF0">
    <property type="entry name" value="FI21273P1-RELATED"/>
    <property type="match status" value="1"/>
</dbReference>
<evidence type="ECO:0000259" key="5">
    <source>
        <dbReference type="PROSITE" id="PS50067"/>
    </source>
</evidence>
<dbReference type="GO" id="GO:0005874">
    <property type="term" value="C:microtubule"/>
    <property type="evidence" value="ECO:0007669"/>
    <property type="project" value="UniProtKB-KW"/>
</dbReference>
<evidence type="ECO:0000313" key="6">
    <source>
        <dbReference type="EMBL" id="TVY58794.1"/>
    </source>
</evidence>
<feature type="binding site" evidence="3">
    <location>
        <begin position="101"/>
        <end position="108"/>
    </location>
    <ligand>
        <name>ATP</name>
        <dbReference type="ChEBI" id="CHEBI:30616"/>
    </ligand>
</feature>
<feature type="domain" description="Kinesin motor" evidence="5">
    <location>
        <begin position="36"/>
        <end position="337"/>
    </location>
</feature>
<protein>
    <recommendedName>
        <fullName evidence="4">Kinesin-like protein</fullName>
    </recommendedName>
</protein>
<dbReference type="SUPFAM" id="SSF52540">
    <property type="entry name" value="P-loop containing nucleoside triphosphate hydrolases"/>
    <property type="match status" value="1"/>
</dbReference>
<reference evidence="6 7" key="1">
    <citation type="submission" date="2018-05" db="EMBL/GenBank/DDBJ databases">
        <title>Genome sequencing and assembly of the regulated plant pathogen Lachnellula willkommii and related sister species for the development of diagnostic species identification markers.</title>
        <authorList>
            <person name="Giroux E."/>
            <person name="Bilodeau G."/>
        </authorList>
    </citation>
    <scope>NUCLEOTIDE SEQUENCE [LARGE SCALE GENOMIC DNA]</scope>
    <source>
        <strain evidence="6 7">CBS 268.59</strain>
    </source>
</reference>
<dbReference type="InterPro" id="IPR019821">
    <property type="entry name" value="Kinesin_motor_CS"/>
</dbReference>
<dbReference type="SMART" id="SM00129">
    <property type="entry name" value="KISc"/>
    <property type="match status" value="1"/>
</dbReference>
<dbReference type="PRINTS" id="PR00380">
    <property type="entry name" value="KINESINHEAVY"/>
</dbReference>
<dbReference type="GO" id="GO:0003777">
    <property type="term" value="F:microtubule motor activity"/>
    <property type="evidence" value="ECO:0007669"/>
    <property type="project" value="InterPro"/>
</dbReference>
<dbReference type="PROSITE" id="PS50067">
    <property type="entry name" value="KINESIN_MOTOR_2"/>
    <property type="match status" value="1"/>
</dbReference>
<evidence type="ECO:0000256" key="3">
    <source>
        <dbReference type="PROSITE-ProRule" id="PRU00283"/>
    </source>
</evidence>